<dbReference type="Gene3D" id="1.10.486.10">
    <property type="entry name" value="PCRA, domain 4"/>
    <property type="match status" value="1"/>
</dbReference>
<comment type="catalytic activity">
    <reaction evidence="14 15">
        <text>ATP + H2O = ADP + phosphate + H(+)</text>
        <dbReference type="Rhea" id="RHEA:13065"/>
        <dbReference type="ChEBI" id="CHEBI:15377"/>
        <dbReference type="ChEBI" id="CHEBI:15378"/>
        <dbReference type="ChEBI" id="CHEBI:30616"/>
        <dbReference type="ChEBI" id="CHEBI:43474"/>
        <dbReference type="ChEBI" id="CHEBI:456216"/>
        <dbReference type="EC" id="5.6.2.4"/>
    </reaction>
</comment>
<keyword evidence="8 15" id="KW-0067">ATP-binding</keyword>
<dbReference type="InterPro" id="IPR011604">
    <property type="entry name" value="PDDEXK-like_dom_sf"/>
</dbReference>
<evidence type="ECO:0000256" key="9">
    <source>
        <dbReference type="ARBA" id="ARBA00022842"/>
    </source>
</evidence>
<feature type="binding site" evidence="15">
    <location>
        <position position="1098"/>
    </location>
    <ligand>
        <name>Mg(2+)</name>
        <dbReference type="ChEBI" id="CHEBI:18420"/>
    </ligand>
</feature>
<feature type="domain" description="UvrD-like helicase C-terminal" evidence="18">
    <location>
        <begin position="486"/>
        <end position="752"/>
    </location>
</feature>
<evidence type="ECO:0000256" key="16">
    <source>
        <dbReference type="PROSITE-ProRule" id="PRU00560"/>
    </source>
</evidence>
<dbReference type="PROSITE" id="PS51217">
    <property type="entry name" value="UVRD_HELICASE_CTER"/>
    <property type="match status" value="1"/>
</dbReference>
<keyword evidence="12 15" id="KW-0413">Isomerase</keyword>
<comment type="similarity">
    <text evidence="15">Belongs to the helicase family. UvrD subfamily.</text>
</comment>
<evidence type="ECO:0000256" key="11">
    <source>
        <dbReference type="ARBA" id="ARBA00023204"/>
    </source>
</evidence>
<evidence type="ECO:0000313" key="20">
    <source>
        <dbReference type="Proteomes" id="UP000195540"/>
    </source>
</evidence>
<dbReference type="EC" id="5.6.2.4" evidence="15"/>
<dbReference type="InterPro" id="IPR038726">
    <property type="entry name" value="PDDEXK_AddAB-type"/>
</dbReference>
<accession>A0AAJ0Y880</accession>
<dbReference type="GO" id="GO:0043138">
    <property type="term" value="F:3'-5' DNA helicase activity"/>
    <property type="evidence" value="ECO:0007669"/>
    <property type="project" value="UniProtKB-UniRule"/>
</dbReference>
<keyword evidence="4 15" id="KW-0227">DNA damage</keyword>
<reference evidence="19 20" key="1">
    <citation type="submission" date="2017-05" db="EMBL/GenBank/DDBJ databases">
        <title>Whole genome sequencing of Proteus mirabilis AR_0155.</title>
        <authorList>
            <person name="Conlan S."/>
            <person name="Thomas P.J."/>
            <person name="Mullikin J."/>
            <person name="Frank K.M."/>
            <person name="Segre J.A."/>
        </authorList>
    </citation>
    <scope>NUCLEOTIDE SEQUENCE [LARGE SCALE GENOMIC DNA]</scope>
    <source>
        <strain evidence="19 20">AR_0155</strain>
    </source>
</reference>
<comment type="cofactor">
    <cofactor evidence="15">
        <name>Mg(2+)</name>
        <dbReference type="ChEBI" id="CHEBI:18420"/>
    </cofactor>
    <text evidence="15">Binds 1 Mg(2+) ion per subunit.</text>
</comment>
<dbReference type="EC" id="3.1.11.5" evidence="15"/>
<dbReference type="Gene3D" id="1.10.3170.10">
    <property type="entry name" value="Recbcd, chain B, domain 2"/>
    <property type="match status" value="1"/>
</dbReference>
<dbReference type="GO" id="GO:0000287">
    <property type="term" value="F:magnesium ion binding"/>
    <property type="evidence" value="ECO:0007669"/>
    <property type="project" value="UniProtKB-UniRule"/>
</dbReference>
<comment type="catalytic activity">
    <reaction evidence="13 15">
        <text>Couples ATP hydrolysis with the unwinding of duplex DNA by translocating in the 3'-5' direction.</text>
        <dbReference type="EC" id="5.6.2.4"/>
    </reaction>
</comment>
<dbReference type="AlphaFoldDB" id="A0AAJ0Y880"/>
<keyword evidence="1 15" id="KW-0540">Nuclease</keyword>
<keyword evidence="3 15" id="KW-0547">Nucleotide-binding</keyword>
<keyword evidence="9 15" id="KW-0460">Magnesium</keyword>
<dbReference type="NCBIfam" id="TIGR00609">
    <property type="entry name" value="recB"/>
    <property type="match status" value="1"/>
</dbReference>
<organism evidence="19 20">
    <name type="scientific">Proteus mirabilis</name>
    <dbReference type="NCBI Taxonomy" id="584"/>
    <lineage>
        <taxon>Bacteria</taxon>
        <taxon>Pseudomonadati</taxon>
        <taxon>Pseudomonadota</taxon>
        <taxon>Gammaproteobacteria</taxon>
        <taxon>Enterobacterales</taxon>
        <taxon>Morganellaceae</taxon>
        <taxon>Proteus</taxon>
    </lineage>
</organism>
<evidence type="ECO:0000256" key="3">
    <source>
        <dbReference type="ARBA" id="ARBA00022741"/>
    </source>
</evidence>
<evidence type="ECO:0000256" key="13">
    <source>
        <dbReference type="ARBA" id="ARBA00034617"/>
    </source>
</evidence>
<name>A0AAJ0Y880_PROMI</name>
<comment type="domain">
    <text evidence="15">The N-terminal DNA-binding domain is a ssDNA-dependent ATPase and has ATP-dependent 3'-5' helicase function. This domain interacts with RecC.</text>
</comment>
<evidence type="ECO:0000259" key="18">
    <source>
        <dbReference type="PROSITE" id="PS51217"/>
    </source>
</evidence>
<evidence type="ECO:0000256" key="15">
    <source>
        <dbReference type="HAMAP-Rule" id="MF_01485"/>
    </source>
</evidence>
<comment type="miscellaneous">
    <text evidence="15">In the RecBCD complex, RecB has a slow 3'-5' helicase, an exonuclease activity and loads RecA onto ssDNA, RecD has a fast 5'-3' helicase activity, while RecC stimulates the ATPase and processivity of the RecB helicase and contributes to recognition of the Chi site.</text>
</comment>
<dbReference type="InterPro" id="IPR011335">
    <property type="entry name" value="Restrct_endonuc-II-like"/>
</dbReference>
<dbReference type="RefSeq" id="WP_049209816.1">
    <property type="nucleotide sequence ID" value="NZ_BGKS01000019.1"/>
</dbReference>
<feature type="domain" description="UvrD-like helicase ATP-binding" evidence="17">
    <location>
        <begin position="4"/>
        <end position="456"/>
    </location>
</feature>
<evidence type="ECO:0000256" key="2">
    <source>
        <dbReference type="ARBA" id="ARBA00022723"/>
    </source>
</evidence>
<dbReference type="SUPFAM" id="SSF52980">
    <property type="entry name" value="Restriction endonuclease-like"/>
    <property type="match status" value="1"/>
</dbReference>
<evidence type="ECO:0000256" key="5">
    <source>
        <dbReference type="ARBA" id="ARBA00022801"/>
    </source>
</evidence>
<protein>
    <recommendedName>
        <fullName evidence="15">RecBCD enzyme subunit RecB</fullName>
        <ecNumber evidence="15">3.1.11.5</ecNumber>
        <ecNumber evidence="15">5.6.2.4</ecNumber>
    </recommendedName>
    <alternativeName>
        <fullName evidence="15">DNA 3'-5' helicase subunit RecB</fullName>
    </alternativeName>
    <alternativeName>
        <fullName evidence="15">Exonuclease V subunit RecB</fullName>
        <shortName evidence="15">ExoV subunit RecB</shortName>
    </alternativeName>
    <alternativeName>
        <fullName evidence="15">Helicase/nuclease RecBCD subunit RecB</fullName>
    </alternativeName>
</protein>
<feature type="region of interest" description="DNA-binding and helicase activity, interacts with RecC" evidence="15">
    <location>
        <begin position="1"/>
        <end position="860"/>
    </location>
</feature>
<dbReference type="CDD" id="cd22352">
    <property type="entry name" value="RecB_C-like"/>
    <property type="match status" value="1"/>
</dbReference>
<dbReference type="PROSITE" id="PS51198">
    <property type="entry name" value="UVRD_HELICASE_ATP_BIND"/>
    <property type="match status" value="1"/>
</dbReference>
<feature type="binding site" evidence="16">
    <location>
        <begin position="25"/>
        <end position="32"/>
    </location>
    <ligand>
        <name>ATP</name>
        <dbReference type="ChEBI" id="CHEBI:30616"/>
    </ligand>
</feature>
<dbReference type="Pfam" id="PF12705">
    <property type="entry name" value="PDDEXK_1"/>
    <property type="match status" value="1"/>
</dbReference>
<evidence type="ECO:0000256" key="4">
    <source>
        <dbReference type="ARBA" id="ARBA00022763"/>
    </source>
</evidence>
<evidence type="ECO:0000259" key="17">
    <source>
        <dbReference type="PROSITE" id="PS51198"/>
    </source>
</evidence>
<dbReference type="Pfam" id="PF13361">
    <property type="entry name" value="UvrD_C"/>
    <property type="match status" value="1"/>
</dbReference>
<comment type="subunit">
    <text evidence="15">Heterotrimer of RecB, RecC and RecD. All subunits contribute to DNA-binding. Interacts with RecA.</text>
</comment>
<evidence type="ECO:0000256" key="14">
    <source>
        <dbReference type="ARBA" id="ARBA00048988"/>
    </source>
</evidence>
<dbReference type="InterPro" id="IPR014016">
    <property type="entry name" value="UvrD-like_ATP-bd"/>
</dbReference>
<dbReference type="PANTHER" id="PTHR11070:SF23">
    <property type="entry name" value="RECBCD ENZYME SUBUNIT RECB"/>
    <property type="match status" value="1"/>
</dbReference>
<dbReference type="InterPro" id="IPR027417">
    <property type="entry name" value="P-loop_NTPase"/>
</dbReference>
<feature type="active site" description="For nuclease activity" evidence="15">
    <location>
        <position position="1098"/>
    </location>
</feature>
<evidence type="ECO:0000313" key="19">
    <source>
        <dbReference type="EMBL" id="ARX33741.1"/>
    </source>
</evidence>
<keyword evidence="2 15" id="KW-0479">Metal-binding</keyword>
<dbReference type="GO" id="GO:0005829">
    <property type="term" value="C:cytosol"/>
    <property type="evidence" value="ECO:0007669"/>
    <property type="project" value="TreeGrafter"/>
</dbReference>
<evidence type="ECO:0000256" key="12">
    <source>
        <dbReference type="ARBA" id="ARBA00023235"/>
    </source>
</evidence>
<feature type="binding site" evidence="15">
    <location>
        <position position="974"/>
    </location>
    <ligand>
        <name>Mg(2+)</name>
        <dbReference type="ChEBI" id="CHEBI:18420"/>
    </ligand>
</feature>
<comment type="function">
    <text evidence="15">A helicase/nuclease that prepares dsDNA breaks (DSB) for recombinational DNA repair. Binds to DSBs and unwinds DNA via a highly rapid and processive ATP-dependent bidirectional helicase activity. Unwinds dsDNA until it encounters a Chi (crossover hotspot instigator) sequence from the 3' direction. Cuts ssDNA a few nucleotides 3' to the Chi site. The properties and activities of the enzyme are changed at Chi. The Chi-altered holoenzyme produces a long 3'-ssDNA overhang and facilitates RecA-binding to the ssDNA for homologous DNA recombination and repair. Holoenzyme degrades any linearized DNA that is unable to undergo homologous recombination. In the holoenzyme this subunit contributes ATPase, 3'-5' helicase, exonuclease activity and loads RecA onto ssDNA.</text>
</comment>
<evidence type="ECO:0000256" key="6">
    <source>
        <dbReference type="ARBA" id="ARBA00022806"/>
    </source>
</evidence>
<dbReference type="InterPro" id="IPR004586">
    <property type="entry name" value="RecB"/>
</dbReference>
<comment type="catalytic activity">
    <reaction evidence="15">
        <text>Exonucleolytic cleavage (in the presence of ATP) in either 5'- to 3'- or 3'- to 5'-direction to yield 5'-phosphooligonucleotides.</text>
        <dbReference type="EC" id="3.1.11.5"/>
    </reaction>
</comment>
<dbReference type="PANTHER" id="PTHR11070">
    <property type="entry name" value="UVRD / RECB / PCRA DNA HELICASE FAMILY MEMBER"/>
    <property type="match status" value="1"/>
</dbReference>
<dbReference type="GO" id="GO:0003677">
    <property type="term" value="F:DNA binding"/>
    <property type="evidence" value="ECO:0007669"/>
    <property type="project" value="UniProtKB-UniRule"/>
</dbReference>
<dbReference type="HAMAP" id="MF_01485">
    <property type="entry name" value="RecB"/>
    <property type="match status" value="1"/>
</dbReference>
<dbReference type="EMBL" id="CP021694">
    <property type="protein sequence ID" value="ARX33741.1"/>
    <property type="molecule type" value="Genomic_DNA"/>
</dbReference>
<sequence>MSEVIQAQVLDPYTLPLYQRRLIEASAGTGKTYTIGLLYLRLLLGLGGESAFHRPLSVEEILVVTFTEAATDELRARIRQNIHQLRLACIRHQVENDNNAYQILLDQIPNKMVAAQWLLEAERQMDEAAIYTIHGFCQRMLATNAFESGVLFEQVLIQDEYELKKRVCADFWRRHCYPLSYDVAYAVSEIWSGPEQLLYEIQPYLQGECPEIQGIDFDAKKETVEQRHQAVIEAIDKVKALWRHHCNEIADWITSSGVDKRSYSSRFLPKWIDEITAWATPLETKSYQLPDCLSRFSQATLHEKTTKGAAPEHALFAEIELLCQQSLTLRDVIIANAIPEIRQGIENEKMRRGELGFDDLLTRLDKALQREGGEALADAIRQRYPVAMIDEFQDTDPQQYRIFDTIYGEHTESGLLFIGDPKQAIYAFRGADIFTYIRARQQTDHHYTLNTNWRSAPGMVSAVNKLFLRSKTPFLFDHIPFIEVNSAEKNQHMKFIYQQKTVAPLNFWLAEGESLSTGNYEQLMASQCAMQIRDWLSAGDNQQAWLIEQDNKSAVTSADIVVLVRSRREALLIRDALDLLSIQSVFLSNRESVFETNEAKDLLWLLQAVVTPEKERVLRASLASALFGFNAQQIDELNQDEQRWNRYVEQFSDYFVLWQKRGVLPMLRKVMIENQIAENLLASQAGERRLTDIMHIGELLQETSLQLDSEHALIRWLAQQISRPDAQAESQQMRLESDKNLVQICTIHKSKGLEYPIVCLPFACNYQEQKGALYHDRDEFYAKLDIFNQPDSVRLADEERLAEDLRLLYVALTRAKFCCYVGVAPLVKGNKRKSGLTDLHKNALGYLLQHGEEGNSELLHQSINQLLDDNIKVITLGDTSTHRYQSPHTTDIALDAAIFKRKINDNWRITSYSGLTAQHSARGYLFDSADLDALVQSIAPGLDTDAKGEKTAQHSDELSIHHFPRGAVAGTFLHSLLEELDFSQPIDESWMQEQLIAQGFEEKWTPLLVAWMETLFHTPLNAQGLCLADIPKEHQLDELQFYLPIEKEMSAAQLTELTRQYDPLSAQCPALNFQQVQGMLKGFIDLVFCWEGKYYVVDYKSNWLGESSEDYTQEAMSNAMRDHRYDLQYQLYTLALHRFLQQRLPDYDYQRHFGGICYLFLRGIDADYPGNGVYTYLPEEKFVEALDALFKGEALEVNGSKVNVLGENNSND</sequence>
<evidence type="ECO:0000256" key="10">
    <source>
        <dbReference type="ARBA" id="ARBA00023125"/>
    </source>
</evidence>
<proteinExistence type="inferred from homology"/>
<dbReference type="Pfam" id="PF00580">
    <property type="entry name" value="UvrD-helicase"/>
    <property type="match status" value="1"/>
</dbReference>
<dbReference type="NCBIfam" id="NF008128">
    <property type="entry name" value="PRK10876.1"/>
    <property type="match status" value="1"/>
</dbReference>
<evidence type="ECO:0000256" key="8">
    <source>
        <dbReference type="ARBA" id="ARBA00022840"/>
    </source>
</evidence>
<dbReference type="Proteomes" id="UP000195540">
    <property type="component" value="Chromosome"/>
</dbReference>
<keyword evidence="11 15" id="KW-0234">DNA repair</keyword>
<dbReference type="Gene3D" id="3.40.50.300">
    <property type="entry name" value="P-loop containing nucleotide triphosphate hydrolases"/>
    <property type="match status" value="2"/>
</dbReference>
<dbReference type="GO" id="GO:0005524">
    <property type="term" value="F:ATP binding"/>
    <property type="evidence" value="ECO:0007669"/>
    <property type="project" value="UniProtKB-UniRule"/>
</dbReference>
<dbReference type="GO" id="GO:0000724">
    <property type="term" value="P:double-strand break repair via homologous recombination"/>
    <property type="evidence" value="ECO:0007669"/>
    <property type="project" value="UniProtKB-UniRule"/>
</dbReference>
<keyword evidence="5 15" id="KW-0378">Hydrolase</keyword>
<dbReference type="GO" id="GO:0008854">
    <property type="term" value="F:exodeoxyribonuclease V activity"/>
    <property type="evidence" value="ECO:0007669"/>
    <property type="project" value="UniProtKB-EC"/>
</dbReference>
<gene>
    <name evidence="15" type="primary">recB</name>
    <name evidence="19" type="ORF">AM402_06105</name>
</gene>
<keyword evidence="10 15" id="KW-0238">DNA-binding</keyword>
<evidence type="ECO:0000256" key="1">
    <source>
        <dbReference type="ARBA" id="ARBA00022722"/>
    </source>
</evidence>
<keyword evidence="7 15" id="KW-0269">Exonuclease</keyword>
<dbReference type="Gene3D" id="3.90.320.10">
    <property type="match status" value="1"/>
</dbReference>
<keyword evidence="6 15" id="KW-0347">Helicase</keyword>
<dbReference type="InterPro" id="IPR000212">
    <property type="entry name" value="DNA_helicase_UvrD/REP"/>
</dbReference>
<dbReference type="SUPFAM" id="SSF52540">
    <property type="entry name" value="P-loop containing nucleoside triphosphate hydrolases"/>
    <property type="match status" value="1"/>
</dbReference>
<dbReference type="GO" id="GO:0009338">
    <property type="term" value="C:exodeoxyribonuclease V complex"/>
    <property type="evidence" value="ECO:0007669"/>
    <property type="project" value="TreeGrafter"/>
</dbReference>
<comment type="domain">
    <text evidence="15">The C-terminal domain has nuclease activity and interacts with RecD. It interacts with RecA, facilitating its loading onto ssDNA.</text>
</comment>
<evidence type="ECO:0000256" key="7">
    <source>
        <dbReference type="ARBA" id="ARBA00022839"/>
    </source>
</evidence>
<feature type="region of interest" description="Nuclease activity, interacts with RecD and RecA" evidence="15">
    <location>
        <begin position="906"/>
        <end position="1212"/>
    </location>
</feature>
<dbReference type="InterPro" id="IPR014017">
    <property type="entry name" value="DNA_helicase_UvrD-like_C"/>
</dbReference>
<feature type="binding site" evidence="15">
    <location>
        <position position="1085"/>
    </location>
    <ligand>
        <name>Mg(2+)</name>
        <dbReference type="ChEBI" id="CHEBI:18420"/>
    </ligand>
</feature>